<reference evidence="3" key="1">
    <citation type="submission" date="2016-06" db="EMBL/GenBank/DDBJ databases">
        <title>Complete Genome Sequence of Pandoraea faecigallinarum DSM-23572.</title>
        <authorList>
            <person name="Yong D."/>
            <person name="Ee R."/>
            <person name="Lim Y.-L."/>
            <person name="Yin W.-F."/>
            <person name="Chan K.-G."/>
        </authorList>
    </citation>
    <scope>NUCLEOTIDE SEQUENCE</scope>
    <source>
        <strain evidence="3">DSM 23572</strain>
    </source>
</reference>
<dbReference type="Proteomes" id="UP000035651">
    <property type="component" value="Chromosome"/>
</dbReference>
<proteinExistence type="predicted"/>
<accession>A0A0H3WQ18</accession>
<gene>
    <name evidence="3" type="ORF">AB870_09335</name>
</gene>
<keyword evidence="2" id="KW-0812">Transmembrane</keyword>
<feature type="transmembrane region" description="Helical" evidence="2">
    <location>
        <begin position="563"/>
        <end position="582"/>
    </location>
</feature>
<dbReference type="AlphaFoldDB" id="A0A0H3WQ18"/>
<evidence type="ECO:0000313" key="4">
    <source>
        <dbReference type="Proteomes" id="UP000035651"/>
    </source>
</evidence>
<dbReference type="STRING" id="656179.AB870_09335"/>
<dbReference type="PATRIC" id="fig|656179.3.peg.1994"/>
<dbReference type="KEGG" id="pfg:AB870_09335"/>
<keyword evidence="4" id="KW-1185">Reference proteome</keyword>
<name>A0A0H3WQ18_9BURK</name>
<evidence type="ECO:0000256" key="1">
    <source>
        <dbReference type="SAM" id="MobiDB-lite"/>
    </source>
</evidence>
<dbReference type="EMBL" id="CP011807">
    <property type="protein sequence ID" value="AKM30259.1"/>
    <property type="molecule type" value="Genomic_DNA"/>
</dbReference>
<organism evidence="3 4">
    <name type="scientific">Pandoraea faecigallinarum</name>
    <dbReference type="NCBI Taxonomy" id="656179"/>
    <lineage>
        <taxon>Bacteria</taxon>
        <taxon>Pseudomonadati</taxon>
        <taxon>Pseudomonadota</taxon>
        <taxon>Betaproteobacteria</taxon>
        <taxon>Burkholderiales</taxon>
        <taxon>Burkholderiaceae</taxon>
        <taxon>Pandoraea</taxon>
    </lineage>
</organism>
<protein>
    <submittedName>
        <fullName evidence="3">Uncharacterized protein</fullName>
    </submittedName>
</protein>
<evidence type="ECO:0000313" key="3">
    <source>
        <dbReference type="EMBL" id="AKM30259.1"/>
    </source>
</evidence>
<feature type="transmembrane region" description="Helical" evidence="2">
    <location>
        <begin position="105"/>
        <end position="126"/>
    </location>
</feature>
<keyword evidence="2" id="KW-1133">Transmembrane helix</keyword>
<keyword evidence="2" id="KW-0472">Membrane</keyword>
<feature type="region of interest" description="Disordered" evidence="1">
    <location>
        <begin position="439"/>
        <end position="470"/>
    </location>
</feature>
<sequence length="583" mass="63462">MGIGVRVGGRHGPAGVKMKKVLLVVLMIALLSQQTASSFVPPPAASWLFNRSIASIMREVAKRRGIAAADPRIAATEAAMSSELTALNVAGTGVGIGLSVLGAPVWLTILAGLGIVAGGSAIVAYLGKDKIRISADERDRVRIQVPRDQQPGVEKASYPGLSGSGFEDHWSVAAANAGFRVYRRRGCMPGPCARFPLESDSIGTYQGENISVHFAGMSDVVRFIRFMSDRFDGENAFTAVRFQPAFDVDGNLVQIAFEVTRNIVENKCRPCKLGKPGKPDKPDGSLCYEMLGVPVKPDEAWCPEQVRRTETEVLGQYDLRWPGGSFFALQSVYEREQPSTAQNWYDSLERAYVGIPKNIHGARIGSETLAKVADSAWRRAASRPDYEGLPYSATDPVTTADVDPWAKANPEAVPLIEDLFRPANRPRERKVIIRETIKPETQTGTETETKVDPTTGPKTETDTKTKPESQLTKDVNVVNRPTVDIGSPVKVDLGTAPQVATPTLEDPPTAAMILDPILKLAPGFKDWKTPKYKAQCPRPSFELFNKRIRMDAMCDLAEKYRPMITAIMLAVFVLIAAAIVLAA</sequence>
<evidence type="ECO:0000256" key="2">
    <source>
        <dbReference type="SAM" id="Phobius"/>
    </source>
</evidence>